<comment type="caution">
    <text evidence="4">The sequence shown here is derived from an EMBL/GenBank/DDBJ whole genome shotgun (WGS) entry which is preliminary data.</text>
</comment>
<evidence type="ECO:0000256" key="2">
    <source>
        <dbReference type="PROSITE-ProRule" id="PRU00703"/>
    </source>
</evidence>
<dbReference type="SUPFAM" id="SSF54631">
    <property type="entry name" value="CBS-domain pair"/>
    <property type="match status" value="2"/>
</dbReference>
<accession>A0A657PRX8</accession>
<dbReference type="PANTHER" id="PTHR43080:SF2">
    <property type="entry name" value="CBS DOMAIN-CONTAINING PROTEIN"/>
    <property type="match status" value="1"/>
</dbReference>
<name>A0A657PRX8_9GAMM</name>
<reference evidence="5 7" key="2">
    <citation type="submission" date="2018-01" db="EMBL/GenBank/DDBJ databases">
        <title>Novel co-symbiosis in the lucinid bivalve Phacoides pectinatus.</title>
        <authorList>
            <person name="Lim S.J."/>
            <person name="Davis B.G."/>
            <person name="Gill D.E."/>
            <person name="Engel A.S."/>
            <person name="Anderson L.C."/>
            <person name="Campbell B.J."/>
        </authorList>
    </citation>
    <scope>NUCLEOTIDE SEQUENCE [LARGE SCALE GENOMIC DNA]</scope>
    <source>
        <strain evidence="5">N3_P5</strain>
    </source>
</reference>
<dbReference type="PROSITE" id="PS51371">
    <property type="entry name" value="CBS"/>
    <property type="match status" value="4"/>
</dbReference>
<keyword evidence="6" id="KW-1185">Reference proteome</keyword>
<sequence>MSVLTVADICTYPVETVECDTSVREALRRMGRRRISALVVVRDGKPIGIYTERNAVLVAHSRKLPDDLTVAEVMGQPLLSVPPEMDYRVAYQLSQDERVRHLVVIDAQGDVRGIVTEANFLNHLGYEYLVNFKEVGAVMTRNVVSLPGDAAAGDAVDLMAVRKFSCIVVVDGQRPVGILSERDLVRLIGHGLALEETPLREIMSSPVRSVTLTHDLIKTVQLMEKESIRRLVVVDEHGQVAGLVTRHDLVKMLYNRHVEHLQEVIDRLRKELSVEPDRLYHHLLEHSVDLIAVAHVRTGRLIEVNARVTEVLGCPKERVLGLRLQDLVDGMSQQEWESRAADCMAGSDSLFTASFGFSGENLLPVEISLSRVQSAPNDYLVAVIRDIVPLQSELEFSSI</sequence>
<dbReference type="InterPro" id="IPR013656">
    <property type="entry name" value="PAS_4"/>
</dbReference>
<evidence type="ECO:0000256" key="1">
    <source>
        <dbReference type="ARBA" id="ARBA00023122"/>
    </source>
</evidence>
<gene>
    <name evidence="4" type="ORF">B0D84_05665</name>
    <name evidence="5" type="ORF">C3L24_01985</name>
</gene>
<evidence type="ECO:0000313" key="7">
    <source>
        <dbReference type="Proteomes" id="UP000250928"/>
    </source>
</evidence>
<dbReference type="NCBIfam" id="TIGR00229">
    <property type="entry name" value="sensory_box"/>
    <property type="match status" value="1"/>
</dbReference>
<dbReference type="Gene3D" id="3.30.450.20">
    <property type="entry name" value="PAS domain"/>
    <property type="match status" value="1"/>
</dbReference>
<dbReference type="InterPro" id="IPR000644">
    <property type="entry name" value="CBS_dom"/>
</dbReference>
<evidence type="ECO:0000259" key="3">
    <source>
        <dbReference type="PROSITE" id="PS51371"/>
    </source>
</evidence>
<dbReference type="Proteomes" id="UP000250928">
    <property type="component" value="Unassembled WGS sequence"/>
</dbReference>
<dbReference type="AlphaFoldDB" id="A0A657PRX8"/>
<dbReference type="Pfam" id="PF08448">
    <property type="entry name" value="PAS_4"/>
    <property type="match status" value="1"/>
</dbReference>
<keyword evidence="1 2" id="KW-0129">CBS domain</keyword>
<feature type="domain" description="CBS" evidence="3">
    <location>
        <begin position="203"/>
        <end position="259"/>
    </location>
</feature>
<dbReference type="EMBL" id="PQCO01000098">
    <property type="protein sequence ID" value="PUE05103.1"/>
    <property type="molecule type" value="Genomic_DNA"/>
</dbReference>
<feature type="domain" description="CBS" evidence="3">
    <location>
        <begin position="139"/>
        <end position="194"/>
    </location>
</feature>
<feature type="domain" description="CBS" evidence="3">
    <location>
        <begin position="74"/>
        <end position="134"/>
    </location>
</feature>
<feature type="domain" description="CBS" evidence="3">
    <location>
        <begin position="10"/>
        <end position="68"/>
    </location>
</feature>
<reference evidence="4 6" key="1">
    <citation type="submission" date="2017-02" db="EMBL/GenBank/DDBJ databases">
        <title>Novel co-symbiosis in the unique lucinid bivalve Phacoides pectinatus.</title>
        <authorList>
            <person name="Lim S.J."/>
            <person name="Davis B.G."/>
            <person name="Gill D.E."/>
            <person name="Engel A.S."/>
            <person name="Anderson L.C."/>
            <person name="Campbell B.J."/>
        </authorList>
    </citation>
    <scope>NUCLEOTIDE SEQUENCE [LARGE SCALE GENOMIC DNA]</scope>
    <source>
        <strain evidence="4">LUC13016_P6</strain>
    </source>
</reference>
<dbReference type="PANTHER" id="PTHR43080">
    <property type="entry name" value="CBS DOMAIN-CONTAINING PROTEIN CBSX3, MITOCHONDRIAL"/>
    <property type="match status" value="1"/>
</dbReference>
<dbReference type="InterPro" id="IPR051257">
    <property type="entry name" value="Diverse_CBS-Domain"/>
</dbReference>
<organism evidence="4 6">
    <name type="scientific">Candidatus Sedimenticola endophacoides</name>
    <dbReference type="NCBI Taxonomy" id="2548426"/>
    <lineage>
        <taxon>Bacteria</taxon>
        <taxon>Pseudomonadati</taxon>
        <taxon>Pseudomonadota</taxon>
        <taxon>Gammaproteobacteria</taxon>
        <taxon>Chromatiales</taxon>
        <taxon>Sedimenticolaceae</taxon>
        <taxon>Sedimenticola</taxon>
    </lineage>
</organism>
<protein>
    <recommendedName>
        <fullName evidence="3">CBS domain-containing protein</fullName>
    </recommendedName>
</protein>
<dbReference type="SMART" id="SM00116">
    <property type="entry name" value="CBS"/>
    <property type="match status" value="4"/>
</dbReference>
<dbReference type="InterPro" id="IPR000014">
    <property type="entry name" value="PAS"/>
</dbReference>
<dbReference type="SUPFAM" id="SSF55785">
    <property type="entry name" value="PYP-like sensor domain (PAS domain)"/>
    <property type="match status" value="1"/>
</dbReference>
<dbReference type="EMBL" id="MUIE01000375">
    <property type="protein sequence ID" value="OQX32767.1"/>
    <property type="molecule type" value="Genomic_DNA"/>
</dbReference>
<evidence type="ECO:0000313" key="4">
    <source>
        <dbReference type="EMBL" id="OQX32767.1"/>
    </source>
</evidence>
<dbReference type="Gene3D" id="3.10.580.10">
    <property type="entry name" value="CBS-domain"/>
    <property type="match status" value="2"/>
</dbReference>
<dbReference type="InterPro" id="IPR046342">
    <property type="entry name" value="CBS_dom_sf"/>
</dbReference>
<evidence type="ECO:0000313" key="6">
    <source>
        <dbReference type="Proteomes" id="UP000243361"/>
    </source>
</evidence>
<dbReference type="InterPro" id="IPR035965">
    <property type="entry name" value="PAS-like_dom_sf"/>
</dbReference>
<dbReference type="Proteomes" id="UP000243361">
    <property type="component" value="Unassembled WGS sequence"/>
</dbReference>
<proteinExistence type="predicted"/>
<evidence type="ECO:0000313" key="5">
    <source>
        <dbReference type="EMBL" id="PUE05103.1"/>
    </source>
</evidence>
<dbReference type="Pfam" id="PF00571">
    <property type="entry name" value="CBS"/>
    <property type="match status" value="4"/>
</dbReference>